<evidence type="ECO:0000256" key="2">
    <source>
        <dbReference type="SAM" id="SignalP"/>
    </source>
</evidence>
<feature type="chain" id="PRO_5046673053" description="ATP/GTP-binding protein" evidence="2">
    <location>
        <begin position="20"/>
        <end position="257"/>
    </location>
</feature>
<evidence type="ECO:0000256" key="1">
    <source>
        <dbReference type="SAM" id="MobiDB-lite"/>
    </source>
</evidence>
<reference evidence="3 4" key="1">
    <citation type="submission" date="2024-09" db="EMBL/GenBank/DDBJ databases">
        <authorList>
            <person name="Sun Q."/>
            <person name="Mori K."/>
        </authorList>
    </citation>
    <scope>NUCLEOTIDE SEQUENCE [LARGE SCALE GENOMIC DNA]</scope>
    <source>
        <strain evidence="3 4">TBRC 1851</strain>
    </source>
</reference>
<dbReference type="RefSeq" id="WP_394300576.1">
    <property type="nucleotide sequence ID" value="NZ_JBHMQT010000013.1"/>
</dbReference>
<organism evidence="3 4">
    <name type="scientific">Sphaerimonospora cavernae</name>
    <dbReference type="NCBI Taxonomy" id="1740611"/>
    <lineage>
        <taxon>Bacteria</taxon>
        <taxon>Bacillati</taxon>
        <taxon>Actinomycetota</taxon>
        <taxon>Actinomycetes</taxon>
        <taxon>Streptosporangiales</taxon>
        <taxon>Streptosporangiaceae</taxon>
        <taxon>Sphaerimonospora</taxon>
    </lineage>
</organism>
<protein>
    <recommendedName>
        <fullName evidence="5">ATP/GTP-binding protein</fullName>
    </recommendedName>
</protein>
<name>A0ABV6U1M6_9ACTN</name>
<keyword evidence="4" id="KW-1185">Reference proteome</keyword>
<sequence length="257" mass="26574">MHAVTALLVAAAIVTPVTAAAPGPDNGNGAVSLPTGWEIWAKSGSSKPASPVRARPTVAPKATEGVDPDCAPDGSQSPDRFYCSLVRPGSGKAAVTPQMLAAQAVRELVLPLPQVRTAPPRGRPAMVGVPQWFWLYGDGQWKPISKRVQAGDVWAEVVASPRRLVISPGTGLPDVACQGPGSVYDPDRPPKEQQSGCTYLYERSSAGQPGGVHRVSATVVWGATWRGSGGTGGALAPISRTTSFSLPVAEAQALVAE</sequence>
<proteinExistence type="predicted"/>
<evidence type="ECO:0000313" key="3">
    <source>
        <dbReference type="EMBL" id="MFC0862362.1"/>
    </source>
</evidence>
<evidence type="ECO:0000313" key="4">
    <source>
        <dbReference type="Proteomes" id="UP001589870"/>
    </source>
</evidence>
<feature type="region of interest" description="Disordered" evidence="1">
    <location>
        <begin position="42"/>
        <end position="77"/>
    </location>
</feature>
<accession>A0ABV6U1M6</accession>
<dbReference type="EMBL" id="JBHMQT010000013">
    <property type="protein sequence ID" value="MFC0862362.1"/>
    <property type="molecule type" value="Genomic_DNA"/>
</dbReference>
<dbReference type="Proteomes" id="UP001589870">
    <property type="component" value="Unassembled WGS sequence"/>
</dbReference>
<gene>
    <name evidence="3" type="ORF">ACFHYQ_08635</name>
</gene>
<keyword evidence="2" id="KW-0732">Signal</keyword>
<comment type="caution">
    <text evidence="3">The sequence shown here is derived from an EMBL/GenBank/DDBJ whole genome shotgun (WGS) entry which is preliminary data.</text>
</comment>
<feature type="signal peptide" evidence="2">
    <location>
        <begin position="1"/>
        <end position="19"/>
    </location>
</feature>
<evidence type="ECO:0008006" key="5">
    <source>
        <dbReference type="Google" id="ProtNLM"/>
    </source>
</evidence>